<sequence length="45" mass="5178">MLLGVKMSSNGFKDGHKALVLVPLWPCTRRCTWPSTALRYWSTLR</sequence>
<reference evidence="1" key="1">
    <citation type="submission" date="2020-02" db="EMBL/GenBank/DDBJ databases">
        <authorList>
            <person name="Meier V. D."/>
        </authorList>
    </citation>
    <scope>NUCLEOTIDE SEQUENCE</scope>
    <source>
        <strain evidence="1">AVDCRST_MAG94</strain>
    </source>
</reference>
<gene>
    <name evidence="1" type="ORF">AVDCRST_MAG94-7278</name>
</gene>
<accession>A0A6J4Q1Y6</accession>
<organism evidence="1">
    <name type="scientific">uncultured Leptolyngbya sp</name>
    <dbReference type="NCBI Taxonomy" id="332963"/>
    <lineage>
        <taxon>Bacteria</taxon>
        <taxon>Bacillati</taxon>
        <taxon>Cyanobacteriota</taxon>
        <taxon>Cyanophyceae</taxon>
        <taxon>Leptolyngbyales</taxon>
        <taxon>Leptolyngbyaceae</taxon>
        <taxon>Leptolyngbya group</taxon>
        <taxon>Leptolyngbya</taxon>
        <taxon>environmental samples</taxon>
    </lineage>
</organism>
<dbReference type="EMBL" id="CADCTY010002486">
    <property type="protein sequence ID" value="CAA9425966.1"/>
    <property type="molecule type" value="Genomic_DNA"/>
</dbReference>
<proteinExistence type="predicted"/>
<evidence type="ECO:0000313" key="1">
    <source>
        <dbReference type="EMBL" id="CAA9425966.1"/>
    </source>
</evidence>
<name>A0A6J4Q1Y6_9CYAN</name>
<protein>
    <submittedName>
        <fullName evidence="1">Uncharacterized protein</fullName>
    </submittedName>
</protein>
<dbReference type="AlphaFoldDB" id="A0A6J4Q1Y6"/>